<evidence type="ECO:0000256" key="1">
    <source>
        <dbReference type="ARBA" id="ARBA00022741"/>
    </source>
</evidence>
<reference evidence="2" key="1">
    <citation type="submission" date="2015-04" db="EMBL/GenBank/DDBJ databases">
        <title>The genome sequence of the plant pathogenic Rhizarian Plasmodiophora brassicae reveals insights in its biotrophic life cycle and the origin of chitin synthesis.</title>
        <authorList>
            <person name="Schwelm A."/>
            <person name="Fogelqvist J."/>
            <person name="Knaust A."/>
            <person name="Julke S."/>
            <person name="Lilja T."/>
            <person name="Dhandapani V."/>
            <person name="Bonilla-Rosso G."/>
            <person name="Karlsson M."/>
            <person name="Shevchenko A."/>
            <person name="Choi S.R."/>
            <person name="Kim H.G."/>
            <person name="Park J.Y."/>
            <person name="Lim Y.P."/>
            <person name="Ludwig-Muller J."/>
            <person name="Dixelius C."/>
        </authorList>
    </citation>
    <scope>NUCLEOTIDE SEQUENCE</scope>
    <source>
        <tissue evidence="2">Potato root galls</tissue>
    </source>
</reference>
<dbReference type="EMBL" id="HACM01008830">
    <property type="protein sequence ID" value="CRZ09272.1"/>
    <property type="molecule type" value="Transcribed_RNA"/>
</dbReference>
<sequence length="201" mass="22011">MSSGADLKCVLLGQKNVGKTSIFNRYIYQEFGPTSMTIGAYFAVKTCRIGSGSAHSLAIWDTAGEEKFDSLTNFYCRGAQAAVICYDITNLASFQRIKRWIEKITNEAHDDCVVVFAGNKLDLVEETPSKRQVEFSAAQALAAQYKGEAFELSAKAGTGINEIFDTVLRLSIKRDAFDQLHDDAGYVHISEPTSSSSFCGC</sequence>
<evidence type="ECO:0000313" key="2">
    <source>
        <dbReference type="EMBL" id="CRZ09272.1"/>
    </source>
</evidence>
<dbReference type="InterPro" id="IPR027417">
    <property type="entry name" value="P-loop_NTPase"/>
</dbReference>
<accession>A0A0H5R683</accession>
<dbReference type="GO" id="GO:0003924">
    <property type="term" value="F:GTPase activity"/>
    <property type="evidence" value="ECO:0007669"/>
    <property type="project" value="InterPro"/>
</dbReference>
<proteinExistence type="predicted"/>
<dbReference type="Gene3D" id="3.40.50.300">
    <property type="entry name" value="P-loop containing nucleotide triphosphate hydrolases"/>
    <property type="match status" value="1"/>
</dbReference>
<dbReference type="AlphaFoldDB" id="A0A0H5R683"/>
<dbReference type="FunFam" id="3.40.50.300:FF:000808">
    <property type="entry name" value="Small GTP-binding protein, putative"/>
    <property type="match status" value="1"/>
</dbReference>
<dbReference type="PRINTS" id="PR00449">
    <property type="entry name" value="RASTRNSFRMNG"/>
</dbReference>
<dbReference type="NCBIfam" id="TIGR00231">
    <property type="entry name" value="small_GTP"/>
    <property type="match status" value="1"/>
</dbReference>
<dbReference type="SMART" id="SM00175">
    <property type="entry name" value="RAB"/>
    <property type="match status" value="1"/>
</dbReference>
<dbReference type="InterPro" id="IPR005225">
    <property type="entry name" value="Small_GTP-bd"/>
</dbReference>
<dbReference type="SUPFAM" id="SSF52540">
    <property type="entry name" value="P-loop containing nucleoside triphosphate hydrolases"/>
    <property type="match status" value="1"/>
</dbReference>
<dbReference type="PROSITE" id="PS51419">
    <property type="entry name" value="RAB"/>
    <property type="match status" value="1"/>
</dbReference>
<dbReference type="InterPro" id="IPR001806">
    <property type="entry name" value="Small_GTPase"/>
</dbReference>
<keyword evidence="1" id="KW-0547">Nucleotide-binding</keyword>
<dbReference type="SMART" id="SM00174">
    <property type="entry name" value="RHO"/>
    <property type="match status" value="1"/>
</dbReference>
<dbReference type="PROSITE" id="PS51421">
    <property type="entry name" value="RAS"/>
    <property type="match status" value="1"/>
</dbReference>
<dbReference type="SMART" id="SM00173">
    <property type="entry name" value="RAS"/>
    <property type="match status" value="1"/>
</dbReference>
<name>A0A0H5R683_9EUKA</name>
<protein>
    <submittedName>
        <fullName evidence="2">Uncharacterized protein</fullName>
    </submittedName>
</protein>
<dbReference type="GO" id="GO:0005525">
    <property type="term" value="F:GTP binding"/>
    <property type="evidence" value="ECO:0007669"/>
    <property type="project" value="InterPro"/>
</dbReference>
<dbReference type="PANTHER" id="PTHR47978">
    <property type="match status" value="1"/>
</dbReference>
<dbReference type="Pfam" id="PF00071">
    <property type="entry name" value="Ras"/>
    <property type="match status" value="1"/>
</dbReference>
<organism evidence="2">
    <name type="scientific">Spongospora subterranea</name>
    <dbReference type="NCBI Taxonomy" id="70186"/>
    <lineage>
        <taxon>Eukaryota</taxon>
        <taxon>Sar</taxon>
        <taxon>Rhizaria</taxon>
        <taxon>Endomyxa</taxon>
        <taxon>Phytomyxea</taxon>
        <taxon>Plasmodiophorida</taxon>
        <taxon>Plasmodiophoridae</taxon>
        <taxon>Spongospora</taxon>
    </lineage>
</organism>
<dbReference type="CDD" id="cd00154">
    <property type="entry name" value="Rab"/>
    <property type="match status" value="1"/>
</dbReference>